<name>A0A0R1GX01_9LACO</name>
<accession>A0A0R1GX01</accession>
<dbReference type="EMBL" id="AZCV01000001">
    <property type="protein sequence ID" value="KRK38640.1"/>
    <property type="molecule type" value="Genomic_DNA"/>
</dbReference>
<feature type="transmembrane region" description="Helical" evidence="1">
    <location>
        <begin position="89"/>
        <end position="107"/>
    </location>
</feature>
<dbReference type="NCBIfam" id="TIGR02357">
    <property type="entry name" value="ECF_ThiT_YuaJ"/>
    <property type="match status" value="1"/>
</dbReference>
<dbReference type="GO" id="GO:0015234">
    <property type="term" value="F:thiamine transmembrane transporter activity"/>
    <property type="evidence" value="ECO:0007669"/>
    <property type="project" value="InterPro"/>
</dbReference>
<gene>
    <name evidence="2" type="ORF">FC62_GL000328</name>
</gene>
<protein>
    <submittedName>
        <fullName evidence="2">Proton-coupled thiamine transporter</fullName>
    </submittedName>
</protein>
<dbReference type="GO" id="GO:0005886">
    <property type="term" value="C:plasma membrane"/>
    <property type="evidence" value="ECO:0007669"/>
    <property type="project" value="InterPro"/>
</dbReference>
<keyword evidence="1" id="KW-0812">Transmembrane</keyword>
<dbReference type="RefSeq" id="WP_056946057.1">
    <property type="nucleotide sequence ID" value="NZ_AZCV01000001.1"/>
</dbReference>
<keyword evidence="1" id="KW-1133">Transmembrane helix</keyword>
<dbReference type="AlphaFoldDB" id="A0A0R1GX01"/>
<dbReference type="Pfam" id="PF09515">
    <property type="entry name" value="Thia_YuaJ"/>
    <property type="match status" value="1"/>
</dbReference>
<dbReference type="InterPro" id="IPR012651">
    <property type="entry name" value="Thia_Transptr_ThiT"/>
</dbReference>
<sequence>MSRSTTSKSLLTLVEGGIIVAICLVLQWIPNSTGVSSIQFSYGLIPLAIYAIRRGTIPAVIAGGIWGTLDWIRTGGGVTFGPQQIILEYPVAFALAGFVGLGTYQVVKAIKHDKLNRAYGLMLVYFAIGTFAKYLAHFIAGGWFWGTYAPKWANPWVWSLIVNGGSAVANIILAVVLFGILIKKYPKLFLTN</sequence>
<comment type="caution">
    <text evidence="2">The sequence shown here is derived from an EMBL/GenBank/DDBJ whole genome shotgun (WGS) entry which is preliminary data.</text>
</comment>
<organism evidence="2 3">
    <name type="scientific">Amylolactobacillus amylotrophicus DSM 20534</name>
    <dbReference type="NCBI Taxonomy" id="1423722"/>
    <lineage>
        <taxon>Bacteria</taxon>
        <taxon>Bacillati</taxon>
        <taxon>Bacillota</taxon>
        <taxon>Bacilli</taxon>
        <taxon>Lactobacillales</taxon>
        <taxon>Lactobacillaceae</taxon>
        <taxon>Amylolactobacillus</taxon>
    </lineage>
</organism>
<evidence type="ECO:0000313" key="2">
    <source>
        <dbReference type="EMBL" id="KRK38640.1"/>
    </source>
</evidence>
<dbReference type="Proteomes" id="UP000050909">
    <property type="component" value="Unassembled WGS sequence"/>
</dbReference>
<evidence type="ECO:0000256" key="1">
    <source>
        <dbReference type="SAM" id="Phobius"/>
    </source>
</evidence>
<feature type="transmembrane region" description="Helical" evidence="1">
    <location>
        <begin position="12"/>
        <end position="29"/>
    </location>
</feature>
<feature type="transmembrane region" description="Helical" evidence="1">
    <location>
        <begin position="119"/>
        <end position="144"/>
    </location>
</feature>
<reference evidence="2 3" key="1">
    <citation type="journal article" date="2015" name="Genome Announc.">
        <title>Expanding the biotechnology potential of lactobacilli through comparative genomics of 213 strains and associated genera.</title>
        <authorList>
            <person name="Sun Z."/>
            <person name="Harris H.M."/>
            <person name="McCann A."/>
            <person name="Guo C."/>
            <person name="Argimon S."/>
            <person name="Zhang W."/>
            <person name="Yang X."/>
            <person name="Jeffery I.B."/>
            <person name="Cooney J.C."/>
            <person name="Kagawa T.F."/>
            <person name="Liu W."/>
            <person name="Song Y."/>
            <person name="Salvetti E."/>
            <person name="Wrobel A."/>
            <person name="Rasinkangas P."/>
            <person name="Parkhill J."/>
            <person name="Rea M.C."/>
            <person name="O'Sullivan O."/>
            <person name="Ritari J."/>
            <person name="Douillard F.P."/>
            <person name="Paul Ross R."/>
            <person name="Yang R."/>
            <person name="Briner A.E."/>
            <person name="Felis G.E."/>
            <person name="de Vos W.M."/>
            <person name="Barrangou R."/>
            <person name="Klaenhammer T.R."/>
            <person name="Caufield P.W."/>
            <person name="Cui Y."/>
            <person name="Zhang H."/>
            <person name="O'Toole P.W."/>
        </authorList>
    </citation>
    <scope>NUCLEOTIDE SEQUENCE [LARGE SCALE GENOMIC DNA]</scope>
    <source>
        <strain evidence="2 3">DSM 20534</strain>
    </source>
</reference>
<feature type="transmembrane region" description="Helical" evidence="1">
    <location>
        <begin position="156"/>
        <end position="182"/>
    </location>
</feature>
<keyword evidence="3" id="KW-1185">Reference proteome</keyword>
<dbReference type="Gene3D" id="1.10.1760.20">
    <property type="match status" value="1"/>
</dbReference>
<evidence type="ECO:0000313" key="3">
    <source>
        <dbReference type="Proteomes" id="UP000050909"/>
    </source>
</evidence>
<keyword evidence="1" id="KW-0472">Membrane</keyword>
<proteinExistence type="predicted"/>
<dbReference type="PATRIC" id="fig|1423722.3.peg.333"/>